<dbReference type="InterPro" id="IPR021555">
    <property type="entry name" value="DUF3000"/>
</dbReference>
<comment type="caution">
    <text evidence="1">The sequence shown here is derived from an EMBL/GenBank/DDBJ whole genome shotgun (WGS) entry which is preliminary data.</text>
</comment>
<evidence type="ECO:0000313" key="1">
    <source>
        <dbReference type="EMBL" id="PDQ35203.1"/>
    </source>
</evidence>
<dbReference type="Pfam" id="PF11452">
    <property type="entry name" value="DUF3000"/>
    <property type="match status" value="1"/>
</dbReference>
<dbReference type="AlphaFoldDB" id="A0A2A6FS01"/>
<dbReference type="EMBL" id="NAEP01000039">
    <property type="protein sequence ID" value="PDQ35203.1"/>
    <property type="molecule type" value="Genomic_DNA"/>
</dbReference>
<organism evidence="1 2">
    <name type="scientific">Candidatus Lumbricidiphila eiseniae</name>
    <dbReference type="NCBI Taxonomy" id="1969409"/>
    <lineage>
        <taxon>Bacteria</taxon>
        <taxon>Bacillati</taxon>
        <taxon>Actinomycetota</taxon>
        <taxon>Actinomycetes</taxon>
        <taxon>Micrococcales</taxon>
        <taxon>Microbacteriaceae</taxon>
        <taxon>Candidatus Lumbricidiphila</taxon>
    </lineage>
</organism>
<evidence type="ECO:0008006" key="3">
    <source>
        <dbReference type="Google" id="ProtNLM"/>
    </source>
</evidence>
<accession>A0A2A6FS01</accession>
<name>A0A2A6FS01_9MICO</name>
<reference evidence="2" key="1">
    <citation type="submission" date="2017-03" db="EMBL/GenBank/DDBJ databases">
        <authorList>
            <person name="Lund M.B."/>
        </authorList>
    </citation>
    <scope>NUCLEOTIDE SEQUENCE [LARGE SCALE GENOMIC DNA]</scope>
</reference>
<proteinExistence type="predicted"/>
<sequence>MPVLREFELAKASLRSAQARHDIVISDIPAPRKLAPYATAVSANIDNPDLGSRAGFGTGRLVLLCDPSMPETWHGLFRIICFAQAPLDTDMGADPFITRVAWSWLIDSLTEHGATFHSASGTAAKTLSTGFGELAHEGDGAQIELRASWTPSDSTIAPHLEGWADLLGLIAGLPPCELNGVSALTLRRQPH</sequence>
<gene>
    <name evidence="1" type="ORF">B5766_07380</name>
</gene>
<protein>
    <recommendedName>
        <fullName evidence="3">Enoyl-CoA hydratase</fullName>
    </recommendedName>
</protein>
<dbReference type="Proteomes" id="UP000219994">
    <property type="component" value="Unassembled WGS sequence"/>
</dbReference>
<evidence type="ECO:0000313" key="2">
    <source>
        <dbReference type="Proteomes" id="UP000219994"/>
    </source>
</evidence>